<feature type="compositionally biased region" description="Acidic residues" evidence="1">
    <location>
        <begin position="340"/>
        <end position="355"/>
    </location>
</feature>
<name>V4A4W5_LOTGI</name>
<evidence type="ECO:0000313" key="3">
    <source>
        <dbReference type="Proteomes" id="UP000030746"/>
    </source>
</evidence>
<gene>
    <name evidence="2" type="ORF">LOTGIDRAFT_164336</name>
</gene>
<sequence>MKKYESSGVEHTDNMKIAIIPLVLSLLLINVDAQYRRSLIRHLTPNIHPLLAQMVNPGVRPRICYIQRVPVYIPVPVPVRSMAPVRRTSQTIVSRGRFMDRLPKLAARKNSQPKVEQKNPVQPNIYTMTTPPTYIKRIEQKKVEDNDEDVEAAKESKLTDKITEKMVVYGGIFDDDDDDPSNSNYKQEMKKYVKNLNYINDNAKEFGGYEMVPVGKNINYDIGKDKSRGDSAGYNPVPQKSYRIINVLPNANTQRVLSSIISVNDNDFNEQSLNDDENSDDDSNAGVIINRSQNDLIGKVTVDNSNTSASYDSIDEHSNAGDKSDGDSADGDSSNKDSGSDESDDDDSADEDSGDLENAPIDIDSGVDDSIDEDSGTDNSADDENTDVDSGTDFDSDSADEDSGSNESAEEDRFNDEHRAANDSAANESTDIDRDTGDSAEDTTSDDNTQDFDDEPNQMDDTATFNRMMSTWVNSNYDSKFGNRESNELSDSIEAYEGDSNPSNLVSKTNYIDDDKINRLYTAYPPVYTKLENIPDSLSRVGISMLGGNPDIDKSEIILIPRNSGPVFTTKNKNINLMQTFDQESVNNDIGNDKKVKAVNSANENDDDNVENGVDKSNSVENRGDKSKSLENGAVRSDSAEEGDDKSYSIERGGYKSDVVEKGDYKSDSEENEDRIGRVEEDVGKSDSVEKDDDKNYSVEEDGDKSDSGEEDDDKNDRVEEDDFKSDRVGKGNDKNGSLEEEDDKSNSIEKDGDKSVQKDEYNSDSLKEGDNKSDNEENEDRIDSAGQGGDKSDSLDEDDYKSDSGESGDDKSDSVESGDDKKSGSVEEDGDKSDSVAEGDNKSDSTEKGNYENDSVKEGVDINNSVEEGENEKNRTLHGREYNRIVPTYISKTDSDNGPGVDIDNEMISNWLLEHLQPKDNYPGDAGVHNRLINILKPISVNNNINSNQYNIDNDDIDTDDVEIRTFKRPLINILGLQRYRGIVLGNNQNNQIAGERENGKSFENNGTFGDSEKGNTRRDNEQGDDSRDNVTGKRDNAVLGDTSESIRSKGKDNSRDNVSSEKLKVKYYQRNTSKGNDERDDFTNDDSKVETDAQDTGNKQVEDNGYTANSKDNVKIDNSMDDMNDNVKSNARSYSSNDTVKSNRTLNSKENKVTGGNRLPKQYVDSKDLPIQLTRSQFEELMKKFNAMNTKRNTIPRRKQVDMEENERVDEMNYSENNYLGNNFHRYSNLFNEEGFEFDLSYDQRKPDKKVNNTGPSRGLKSSPTAFMDIKNKNMKTIGISYILPHDHSTNSNTNELYDMTVKSRAKDMNVTKKKKNFLNVAKLRSKLYTSTAPTVVEIPEVKPTQLIYRTTSAINVLPSVPTTRMVRYSTDHNTHLGVRSKIDGRYLQYSG</sequence>
<protein>
    <submittedName>
        <fullName evidence="2">Uncharacterized protein</fullName>
    </submittedName>
</protein>
<dbReference type="GeneID" id="20239713"/>
<feature type="compositionally biased region" description="Acidic residues" evidence="1">
    <location>
        <begin position="365"/>
        <end position="410"/>
    </location>
</feature>
<feature type="region of interest" description="Disordered" evidence="1">
    <location>
        <begin position="995"/>
        <end position="1162"/>
    </location>
</feature>
<feature type="compositionally biased region" description="Polar residues" evidence="1">
    <location>
        <begin position="1128"/>
        <end position="1148"/>
    </location>
</feature>
<feature type="compositionally biased region" description="Basic and acidic residues" evidence="1">
    <location>
        <begin position="1046"/>
        <end position="1066"/>
    </location>
</feature>
<feature type="compositionally biased region" description="Basic and acidic residues" evidence="1">
    <location>
        <begin position="1012"/>
        <end position="1038"/>
    </location>
</feature>
<feature type="compositionally biased region" description="Acidic residues" evidence="1">
    <location>
        <begin position="438"/>
        <end position="458"/>
    </location>
</feature>
<feature type="compositionally biased region" description="Basic and acidic residues" evidence="1">
    <location>
        <begin position="645"/>
        <end position="698"/>
    </location>
</feature>
<feature type="compositionally biased region" description="Basic and acidic residues" evidence="1">
    <location>
        <begin position="411"/>
        <end position="421"/>
    </location>
</feature>
<dbReference type="RefSeq" id="XP_009059120.1">
    <property type="nucleotide sequence ID" value="XM_009060872.1"/>
</dbReference>
<feature type="compositionally biased region" description="Polar residues" evidence="1">
    <location>
        <begin position="1254"/>
        <end position="1267"/>
    </location>
</feature>
<dbReference type="KEGG" id="lgi:LOTGIDRAFT_164336"/>
<feature type="compositionally biased region" description="Basic and acidic residues" evidence="1">
    <location>
        <begin position="802"/>
        <end position="826"/>
    </location>
</feature>
<feature type="region of interest" description="Disordered" evidence="1">
    <location>
        <begin position="1247"/>
        <end position="1267"/>
    </location>
</feature>
<organism evidence="2 3">
    <name type="scientific">Lottia gigantea</name>
    <name type="common">Giant owl limpet</name>
    <dbReference type="NCBI Taxonomy" id="225164"/>
    <lineage>
        <taxon>Eukaryota</taxon>
        <taxon>Metazoa</taxon>
        <taxon>Spiralia</taxon>
        <taxon>Lophotrochozoa</taxon>
        <taxon>Mollusca</taxon>
        <taxon>Gastropoda</taxon>
        <taxon>Patellogastropoda</taxon>
        <taxon>Lottioidea</taxon>
        <taxon>Lottiidae</taxon>
        <taxon>Lottia</taxon>
    </lineage>
</organism>
<dbReference type="OMA" id="NTNCYIS"/>
<feature type="compositionally biased region" description="Basic and acidic residues" evidence="1">
    <location>
        <begin position="833"/>
        <end position="861"/>
    </location>
</feature>
<dbReference type="Proteomes" id="UP000030746">
    <property type="component" value="Unassembled WGS sequence"/>
</dbReference>
<feature type="compositionally biased region" description="Polar residues" evidence="1">
    <location>
        <begin position="109"/>
        <end position="128"/>
    </location>
</feature>
<keyword evidence="3" id="KW-1185">Reference proteome</keyword>
<dbReference type="CTD" id="20239713"/>
<feature type="compositionally biased region" description="Basic and acidic residues" evidence="1">
    <location>
        <begin position="314"/>
        <end position="326"/>
    </location>
</feature>
<feature type="region of interest" description="Disordered" evidence="1">
    <location>
        <begin position="601"/>
        <end position="878"/>
    </location>
</feature>
<evidence type="ECO:0000313" key="2">
    <source>
        <dbReference type="EMBL" id="ESO90035.1"/>
    </source>
</evidence>
<feature type="region of interest" description="Disordered" evidence="1">
    <location>
        <begin position="308"/>
        <end position="461"/>
    </location>
</feature>
<accession>V4A4W5</accession>
<dbReference type="EMBL" id="KB202481">
    <property type="protein sequence ID" value="ESO90035.1"/>
    <property type="molecule type" value="Genomic_DNA"/>
</dbReference>
<evidence type="ECO:0000256" key="1">
    <source>
        <dbReference type="SAM" id="MobiDB-lite"/>
    </source>
</evidence>
<feature type="region of interest" description="Disordered" evidence="1">
    <location>
        <begin position="108"/>
        <end position="128"/>
    </location>
</feature>
<reference evidence="2 3" key="1">
    <citation type="journal article" date="2013" name="Nature">
        <title>Insights into bilaterian evolution from three spiralian genomes.</title>
        <authorList>
            <person name="Simakov O."/>
            <person name="Marletaz F."/>
            <person name="Cho S.J."/>
            <person name="Edsinger-Gonzales E."/>
            <person name="Havlak P."/>
            <person name="Hellsten U."/>
            <person name="Kuo D.H."/>
            <person name="Larsson T."/>
            <person name="Lv J."/>
            <person name="Arendt D."/>
            <person name="Savage R."/>
            <person name="Osoegawa K."/>
            <person name="de Jong P."/>
            <person name="Grimwood J."/>
            <person name="Chapman J.A."/>
            <person name="Shapiro H."/>
            <person name="Aerts A."/>
            <person name="Otillar R.P."/>
            <person name="Terry A.Y."/>
            <person name="Boore J.L."/>
            <person name="Grigoriev I.V."/>
            <person name="Lindberg D.R."/>
            <person name="Seaver E.C."/>
            <person name="Weisblat D.A."/>
            <person name="Putnam N.H."/>
            <person name="Rokhsar D.S."/>
        </authorList>
    </citation>
    <scope>NUCLEOTIDE SEQUENCE [LARGE SCALE GENOMIC DNA]</scope>
</reference>
<feature type="compositionally biased region" description="Basic and acidic residues" evidence="1">
    <location>
        <begin position="745"/>
        <end position="776"/>
    </location>
</feature>
<feature type="compositionally biased region" description="Acidic residues" evidence="1">
    <location>
        <begin position="699"/>
        <end position="724"/>
    </location>
</feature>
<feature type="compositionally biased region" description="Basic and acidic residues" evidence="1">
    <location>
        <begin position="725"/>
        <end position="738"/>
    </location>
</feature>
<dbReference type="STRING" id="225164.V4A4W5"/>
<feature type="compositionally biased region" description="Basic and acidic residues" evidence="1">
    <location>
        <begin position="1077"/>
        <end position="1093"/>
    </location>
</feature>
<proteinExistence type="predicted"/>
<dbReference type="HOGENOM" id="CLU_254751_0_0_1"/>